<evidence type="ECO:0000256" key="1">
    <source>
        <dbReference type="ARBA" id="ARBA00005446"/>
    </source>
</evidence>
<dbReference type="Pfam" id="PF00270">
    <property type="entry name" value="DEAD"/>
    <property type="match status" value="1"/>
</dbReference>
<dbReference type="SMART" id="SM00490">
    <property type="entry name" value="HELICc"/>
    <property type="match status" value="1"/>
</dbReference>
<keyword evidence="2" id="KW-0547">Nucleotide-binding</keyword>
<dbReference type="GO" id="GO:0000724">
    <property type="term" value="P:double-strand break repair via homologous recombination"/>
    <property type="evidence" value="ECO:0007669"/>
    <property type="project" value="TreeGrafter"/>
</dbReference>
<dbReference type="PROSITE" id="PS51192">
    <property type="entry name" value="HELICASE_ATP_BIND_1"/>
    <property type="match status" value="1"/>
</dbReference>
<sequence length="642" mass="70543">MGTRDFPFEPKPWQVEAVYRLLGGMDGVVAAGTGSGKSMIWVFASLLLRLPKANFLVITGLKEIQLEQTNILHELGISAVALNADTLGAECPRRRLIHGRGSKERAFNPIQEIENNTAQVVFLSPEVLFHNTRVGKAVSESMWARDLRAVVVDEAHLVYDWGIASGSGRAAFRPEFGKLGLLRAKLNANVPLLAMSATLSGPSLPSICSALQFGRLPFFALDVGKERDGCTYDIQPFRHAASSFHDLLTILQPRDGSNVLPKTIIYVNSRSKATMAAELLRQHLPESLRDQVASFTAMDSAYEKRKTMAGLRSGSIRVVFATEALGMGIDLPDVDMIIQWELPKDFRGLVQHFGRGARGPGSRAAALLLCPDWVERCRNFYKARRAHEASPESAPPASSLTPHLQQQWSNLDTQLTTWLSTPGCLRVAITDLLWLDFKPVIQTAEPHNPTPPSVSTESIGDGPIEDTLSSFYWRRTPSAGYTTDLGTMEGTNPTCCSQCHDSNTVERLPIDVGVSTAVGRLTAPPAHSDTVELCRSLGRALFVWRRNVYKSRSGVREWQTERSVMPDETMGGLIDRAPRLLARAVFKEGIDDSYIRSLLGHSSGMSEEHTIALLPALLEWATLSLTLPIAARLTRNGWVSKA</sequence>
<dbReference type="GO" id="GO:0003677">
    <property type="term" value="F:DNA binding"/>
    <property type="evidence" value="ECO:0007669"/>
    <property type="project" value="UniProtKB-KW"/>
</dbReference>
<name>A0A8X7MLN5_9BASI</name>
<dbReference type="InterPro" id="IPR001650">
    <property type="entry name" value="Helicase_C-like"/>
</dbReference>
<dbReference type="AlphaFoldDB" id="A0A8X7MLN5"/>
<evidence type="ECO:0000256" key="2">
    <source>
        <dbReference type="ARBA" id="ARBA00022741"/>
    </source>
</evidence>
<proteinExistence type="inferred from homology"/>
<evidence type="ECO:0000256" key="3">
    <source>
        <dbReference type="ARBA" id="ARBA00022840"/>
    </source>
</evidence>
<evidence type="ECO:0000313" key="11">
    <source>
        <dbReference type="Proteomes" id="UP000077684"/>
    </source>
</evidence>
<feature type="domain" description="Helicase ATP-binding" evidence="8">
    <location>
        <begin position="18"/>
        <end position="217"/>
    </location>
</feature>
<reference evidence="10" key="2">
    <citation type="journal article" date="2019" name="IMA Fungus">
        <title>Genome sequencing and comparison of five Tilletia species to identify candidate genes for the detection of regulated species infecting wheat.</title>
        <authorList>
            <person name="Nguyen H.D.T."/>
            <person name="Sultana T."/>
            <person name="Kesanakurti P."/>
            <person name="Hambleton S."/>
        </authorList>
    </citation>
    <scope>NUCLEOTIDE SEQUENCE</scope>
    <source>
        <strain evidence="10">DAOMC 236426</strain>
    </source>
</reference>
<evidence type="ECO:0000259" key="9">
    <source>
        <dbReference type="PROSITE" id="PS51194"/>
    </source>
</evidence>
<evidence type="ECO:0000259" key="8">
    <source>
        <dbReference type="PROSITE" id="PS51192"/>
    </source>
</evidence>
<accession>A0A8X7MLN5</accession>
<dbReference type="InterPro" id="IPR027417">
    <property type="entry name" value="P-loop_NTPase"/>
</dbReference>
<dbReference type="SMART" id="SM00487">
    <property type="entry name" value="DEXDc"/>
    <property type="match status" value="1"/>
</dbReference>
<evidence type="ECO:0000313" key="10">
    <source>
        <dbReference type="EMBL" id="KAE8239920.1"/>
    </source>
</evidence>
<feature type="domain" description="Helicase C-terminal" evidence="9">
    <location>
        <begin position="243"/>
        <end position="401"/>
    </location>
</feature>
<dbReference type="Proteomes" id="UP000077684">
    <property type="component" value="Unassembled WGS sequence"/>
</dbReference>
<dbReference type="Pfam" id="PF00271">
    <property type="entry name" value="Helicase_C"/>
    <property type="match status" value="1"/>
</dbReference>
<dbReference type="GO" id="GO:0005524">
    <property type="term" value="F:ATP binding"/>
    <property type="evidence" value="ECO:0007669"/>
    <property type="project" value="UniProtKB-KW"/>
</dbReference>
<dbReference type="PANTHER" id="PTHR13710:SF105">
    <property type="entry name" value="ATP-DEPENDENT DNA HELICASE Q1"/>
    <property type="match status" value="1"/>
</dbReference>
<comment type="catalytic activity">
    <reaction evidence="6">
        <text>Couples ATP hydrolysis with the unwinding of duplex DNA by translocating in the 3'-5' direction.</text>
        <dbReference type="EC" id="5.6.2.4"/>
    </reaction>
</comment>
<dbReference type="GO" id="GO:0005694">
    <property type="term" value="C:chromosome"/>
    <property type="evidence" value="ECO:0007669"/>
    <property type="project" value="TreeGrafter"/>
</dbReference>
<keyword evidence="3" id="KW-0067">ATP-binding</keyword>
<evidence type="ECO:0000256" key="5">
    <source>
        <dbReference type="ARBA" id="ARBA00023235"/>
    </source>
</evidence>
<dbReference type="GO" id="GO:0009378">
    <property type="term" value="F:four-way junction helicase activity"/>
    <property type="evidence" value="ECO:0007669"/>
    <property type="project" value="TreeGrafter"/>
</dbReference>
<organism evidence="10 11">
    <name type="scientific">Tilletia controversa</name>
    <name type="common">dwarf bunt fungus</name>
    <dbReference type="NCBI Taxonomy" id="13291"/>
    <lineage>
        <taxon>Eukaryota</taxon>
        <taxon>Fungi</taxon>
        <taxon>Dikarya</taxon>
        <taxon>Basidiomycota</taxon>
        <taxon>Ustilaginomycotina</taxon>
        <taxon>Exobasidiomycetes</taxon>
        <taxon>Tilletiales</taxon>
        <taxon>Tilletiaceae</taxon>
        <taxon>Tilletia</taxon>
    </lineage>
</organism>
<dbReference type="PROSITE" id="PS51194">
    <property type="entry name" value="HELICASE_CTER"/>
    <property type="match status" value="1"/>
</dbReference>
<dbReference type="EC" id="5.6.2.4" evidence="7"/>
<dbReference type="PANTHER" id="PTHR13710">
    <property type="entry name" value="DNA HELICASE RECQ FAMILY MEMBER"/>
    <property type="match status" value="1"/>
</dbReference>
<comment type="similarity">
    <text evidence="1">Belongs to the helicase family. RecQ subfamily.</text>
</comment>
<reference evidence="10" key="1">
    <citation type="submission" date="2016-04" db="EMBL/GenBank/DDBJ databases">
        <authorList>
            <person name="Nguyen H.D."/>
            <person name="Samba Siva P."/>
            <person name="Cullis J."/>
            <person name="Levesque C.A."/>
            <person name="Hambleton S."/>
        </authorList>
    </citation>
    <scope>NUCLEOTIDE SEQUENCE</scope>
    <source>
        <strain evidence="10">DAOMC 236426</strain>
    </source>
</reference>
<dbReference type="GO" id="GO:0005737">
    <property type="term" value="C:cytoplasm"/>
    <property type="evidence" value="ECO:0007669"/>
    <property type="project" value="TreeGrafter"/>
</dbReference>
<comment type="caution">
    <text evidence="10">The sequence shown here is derived from an EMBL/GenBank/DDBJ whole genome shotgun (WGS) entry which is preliminary data.</text>
</comment>
<keyword evidence="5" id="KW-0413">Isomerase</keyword>
<dbReference type="InterPro" id="IPR011545">
    <property type="entry name" value="DEAD/DEAH_box_helicase_dom"/>
</dbReference>
<keyword evidence="11" id="KW-1185">Reference proteome</keyword>
<evidence type="ECO:0000256" key="4">
    <source>
        <dbReference type="ARBA" id="ARBA00023125"/>
    </source>
</evidence>
<dbReference type="EMBL" id="LWDE02001562">
    <property type="protein sequence ID" value="KAE8239920.1"/>
    <property type="molecule type" value="Genomic_DNA"/>
</dbReference>
<dbReference type="Gene3D" id="3.40.50.300">
    <property type="entry name" value="P-loop containing nucleotide triphosphate hydrolases"/>
    <property type="match status" value="2"/>
</dbReference>
<gene>
    <name evidence="10" type="ORF">A4X06_0g7975</name>
</gene>
<evidence type="ECO:0000256" key="6">
    <source>
        <dbReference type="ARBA" id="ARBA00034617"/>
    </source>
</evidence>
<dbReference type="SUPFAM" id="SSF52540">
    <property type="entry name" value="P-loop containing nucleoside triphosphate hydrolases"/>
    <property type="match status" value="2"/>
</dbReference>
<protein>
    <recommendedName>
        <fullName evidence="7">DNA 3'-5' helicase</fullName>
        <ecNumber evidence="7">5.6.2.4</ecNumber>
    </recommendedName>
</protein>
<dbReference type="InterPro" id="IPR014001">
    <property type="entry name" value="Helicase_ATP-bd"/>
</dbReference>
<dbReference type="GO" id="GO:0043138">
    <property type="term" value="F:3'-5' DNA helicase activity"/>
    <property type="evidence" value="ECO:0007669"/>
    <property type="project" value="UniProtKB-EC"/>
</dbReference>
<evidence type="ECO:0000256" key="7">
    <source>
        <dbReference type="ARBA" id="ARBA00034808"/>
    </source>
</evidence>
<keyword evidence="4" id="KW-0238">DNA-binding</keyword>